<feature type="compositionally biased region" description="Basic and acidic residues" evidence="1">
    <location>
        <begin position="16"/>
        <end position="25"/>
    </location>
</feature>
<reference evidence="2 3" key="1">
    <citation type="journal article" date="2020" name="BMC Genomics">
        <title>Intraspecific diversification of the crop wild relative Brassica cretica Lam. using demographic model selection.</title>
        <authorList>
            <person name="Kioukis A."/>
            <person name="Michalopoulou V.A."/>
            <person name="Briers L."/>
            <person name="Pirintsos S."/>
            <person name="Studholme D.J."/>
            <person name="Pavlidis P."/>
            <person name="Sarris P.F."/>
        </authorList>
    </citation>
    <scope>NUCLEOTIDE SEQUENCE [LARGE SCALE GENOMIC DNA]</scope>
    <source>
        <strain evidence="3">cv. PFS-1207/04</strain>
    </source>
</reference>
<dbReference type="Proteomes" id="UP000266723">
    <property type="component" value="Unassembled WGS sequence"/>
</dbReference>
<organism evidence="2 3">
    <name type="scientific">Brassica cretica</name>
    <name type="common">Mustard</name>
    <dbReference type="NCBI Taxonomy" id="69181"/>
    <lineage>
        <taxon>Eukaryota</taxon>
        <taxon>Viridiplantae</taxon>
        <taxon>Streptophyta</taxon>
        <taxon>Embryophyta</taxon>
        <taxon>Tracheophyta</taxon>
        <taxon>Spermatophyta</taxon>
        <taxon>Magnoliopsida</taxon>
        <taxon>eudicotyledons</taxon>
        <taxon>Gunneridae</taxon>
        <taxon>Pentapetalae</taxon>
        <taxon>rosids</taxon>
        <taxon>malvids</taxon>
        <taxon>Brassicales</taxon>
        <taxon>Brassicaceae</taxon>
        <taxon>Brassiceae</taxon>
        <taxon>Brassica</taxon>
    </lineage>
</organism>
<keyword evidence="3" id="KW-1185">Reference proteome</keyword>
<feature type="region of interest" description="Disordered" evidence="1">
    <location>
        <begin position="1"/>
        <end position="31"/>
    </location>
</feature>
<proteinExistence type="predicted"/>
<dbReference type="EMBL" id="QGKV02001556">
    <property type="protein sequence ID" value="KAF3518299.1"/>
    <property type="molecule type" value="Genomic_DNA"/>
</dbReference>
<comment type="caution">
    <text evidence="2">The sequence shown here is derived from an EMBL/GenBank/DDBJ whole genome shotgun (WGS) entry which is preliminary data.</text>
</comment>
<evidence type="ECO:0000256" key="1">
    <source>
        <dbReference type="SAM" id="MobiDB-lite"/>
    </source>
</evidence>
<gene>
    <name evidence="2" type="ORF">DY000_02060897</name>
</gene>
<protein>
    <submittedName>
        <fullName evidence="2">Uncharacterized protein</fullName>
    </submittedName>
</protein>
<evidence type="ECO:0000313" key="3">
    <source>
        <dbReference type="Proteomes" id="UP000266723"/>
    </source>
</evidence>
<accession>A0ABQ7AWG6</accession>
<evidence type="ECO:0000313" key="2">
    <source>
        <dbReference type="EMBL" id="KAF3518299.1"/>
    </source>
</evidence>
<sequence length="98" mass="10917">MEPLPPPVQLGEITEEELKQYDGSDSKSPFSWPSKARSMLFKAENFCLTAVIWRCGKCLDSQGDLNEIGYKARLHYGNKDNNTQGLTIPAKKSEASLP</sequence>
<name>A0ABQ7AWG6_BRACR</name>
<feature type="region of interest" description="Disordered" evidence="1">
    <location>
        <begin position="77"/>
        <end position="98"/>
    </location>
</feature>